<keyword evidence="5" id="KW-1185">Reference proteome</keyword>
<evidence type="ECO:0000313" key="5">
    <source>
        <dbReference type="Proteomes" id="UP000759131"/>
    </source>
</evidence>
<name>A0A7R9L2G2_9ACAR</name>
<accession>A0A7R9L2G2</accession>
<sequence>DSENAAMMRLDKSMTKMNIMDLLTGIILFNSDIPNLKQPDQIKHQRETFIDISYIGINSCGNTFAVIYREAMAESVDKTCGVCGDKAIGNGDKQLLPVAATEILGNVAIQKESPVCEGRAQTVINV</sequence>
<evidence type="ECO:0000256" key="1">
    <source>
        <dbReference type="ARBA" id="ARBA00023015"/>
    </source>
</evidence>
<dbReference type="AlphaFoldDB" id="A0A7R9L2G2"/>
<keyword evidence="1" id="KW-0805">Transcription regulation</keyword>
<reference evidence="4" key="1">
    <citation type="submission" date="2020-11" db="EMBL/GenBank/DDBJ databases">
        <authorList>
            <person name="Tran Van P."/>
        </authorList>
    </citation>
    <scope>NUCLEOTIDE SEQUENCE</scope>
</reference>
<evidence type="ECO:0000256" key="2">
    <source>
        <dbReference type="ARBA" id="ARBA00023163"/>
    </source>
</evidence>
<evidence type="ECO:0000313" key="4">
    <source>
        <dbReference type="EMBL" id="CAD7633896.1"/>
    </source>
</evidence>
<dbReference type="EMBL" id="OC868154">
    <property type="protein sequence ID" value="CAD7633896.1"/>
    <property type="molecule type" value="Genomic_DNA"/>
</dbReference>
<gene>
    <name evidence="4" type="ORF">OSB1V03_LOCUS14292</name>
</gene>
<feature type="non-terminal residue" evidence="4">
    <location>
        <position position="126"/>
    </location>
</feature>
<protein>
    <submittedName>
        <fullName evidence="4">Uncharacterized protein</fullName>
    </submittedName>
</protein>
<organism evidence="4">
    <name type="scientific">Medioppia subpectinata</name>
    <dbReference type="NCBI Taxonomy" id="1979941"/>
    <lineage>
        <taxon>Eukaryota</taxon>
        <taxon>Metazoa</taxon>
        <taxon>Ecdysozoa</taxon>
        <taxon>Arthropoda</taxon>
        <taxon>Chelicerata</taxon>
        <taxon>Arachnida</taxon>
        <taxon>Acari</taxon>
        <taxon>Acariformes</taxon>
        <taxon>Sarcoptiformes</taxon>
        <taxon>Oribatida</taxon>
        <taxon>Brachypylina</taxon>
        <taxon>Oppioidea</taxon>
        <taxon>Oppiidae</taxon>
        <taxon>Medioppia</taxon>
    </lineage>
</organism>
<dbReference type="EMBL" id="CAJPIZ010013579">
    <property type="protein sequence ID" value="CAG2114326.1"/>
    <property type="molecule type" value="Genomic_DNA"/>
</dbReference>
<dbReference type="SUPFAM" id="SSF48508">
    <property type="entry name" value="Nuclear receptor ligand-binding domain"/>
    <property type="match status" value="1"/>
</dbReference>
<keyword evidence="2" id="KW-0804">Transcription</keyword>
<keyword evidence="3" id="KW-0675">Receptor</keyword>
<evidence type="ECO:0000256" key="3">
    <source>
        <dbReference type="ARBA" id="ARBA00023170"/>
    </source>
</evidence>
<dbReference type="InterPro" id="IPR035500">
    <property type="entry name" value="NHR-like_dom_sf"/>
</dbReference>
<dbReference type="Proteomes" id="UP000759131">
    <property type="component" value="Unassembled WGS sequence"/>
</dbReference>
<proteinExistence type="predicted"/>